<gene>
    <name evidence="1" type="ORF">FHU36_005992</name>
</gene>
<accession>A0A7X0C710</accession>
<sequence length="122" mass="13391">MDADGLDDRAFEPYLRLARESGVRFTTMAELGDAADHRRALHDLTRSCSADIPERGEFSTDDEYVAQRIEVATFTPDGVTLAMRDGVWIARSATSLHAAHGIAFGEMNRRLGFVDPDGPPVP</sequence>
<evidence type="ECO:0000313" key="1">
    <source>
        <dbReference type="EMBL" id="MBB6349447.1"/>
    </source>
</evidence>
<proteinExistence type="predicted"/>
<reference evidence="1 2" key="1">
    <citation type="submission" date="2020-08" db="EMBL/GenBank/DDBJ databases">
        <title>Sequencing the genomes of 1000 actinobacteria strains.</title>
        <authorList>
            <person name="Klenk H.-P."/>
        </authorList>
    </citation>
    <scope>NUCLEOTIDE SEQUENCE [LARGE SCALE GENOMIC DNA]</scope>
    <source>
        <strain evidence="1 2">DSM 45913</strain>
    </source>
</reference>
<dbReference type="EMBL" id="JACHJB010000002">
    <property type="protein sequence ID" value="MBB6349447.1"/>
    <property type="molecule type" value="Genomic_DNA"/>
</dbReference>
<dbReference type="Proteomes" id="UP000583800">
    <property type="component" value="Unassembled WGS sequence"/>
</dbReference>
<comment type="caution">
    <text evidence="1">The sequence shown here is derived from an EMBL/GenBank/DDBJ whole genome shotgun (WGS) entry which is preliminary data.</text>
</comment>
<protein>
    <submittedName>
        <fullName evidence="1">Uncharacterized protein</fullName>
    </submittedName>
</protein>
<dbReference type="Gene3D" id="3.40.630.30">
    <property type="match status" value="1"/>
</dbReference>
<dbReference type="RefSeq" id="WP_185087016.1">
    <property type="nucleotide sequence ID" value="NZ_JACHJB010000002.1"/>
</dbReference>
<keyword evidence="2" id="KW-1185">Reference proteome</keyword>
<evidence type="ECO:0000313" key="2">
    <source>
        <dbReference type="Proteomes" id="UP000583800"/>
    </source>
</evidence>
<organism evidence="1 2">
    <name type="scientific">Nonomuraea muscovyensis</name>
    <dbReference type="NCBI Taxonomy" id="1124761"/>
    <lineage>
        <taxon>Bacteria</taxon>
        <taxon>Bacillati</taxon>
        <taxon>Actinomycetota</taxon>
        <taxon>Actinomycetes</taxon>
        <taxon>Streptosporangiales</taxon>
        <taxon>Streptosporangiaceae</taxon>
        <taxon>Nonomuraea</taxon>
    </lineage>
</organism>
<name>A0A7X0C710_9ACTN</name>
<dbReference type="AlphaFoldDB" id="A0A7X0C710"/>